<dbReference type="PANTHER" id="PTHR30399">
    <property type="entry name" value="UNCHARACTERIZED PROTEIN YGJP"/>
    <property type="match status" value="1"/>
</dbReference>
<dbReference type="Proteomes" id="UP000503096">
    <property type="component" value="Chromosome"/>
</dbReference>
<keyword evidence="3" id="KW-1185">Reference proteome</keyword>
<protein>
    <recommendedName>
        <fullName evidence="1">YgjP-like metallopeptidase domain-containing protein</fullName>
    </recommendedName>
</protein>
<dbReference type="Pfam" id="PF01863">
    <property type="entry name" value="YgjP-like"/>
    <property type="match status" value="1"/>
</dbReference>
<evidence type="ECO:0000259" key="1">
    <source>
        <dbReference type="Pfam" id="PF01863"/>
    </source>
</evidence>
<dbReference type="InterPro" id="IPR053136">
    <property type="entry name" value="UTP_pyrophosphatase-like"/>
</dbReference>
<dbReference type="InParanoid" id="A0A6M4H6U1"/>
<accession>A0A6M4H6U1</accession>
<dbReference type="EMBL" id="CP053073">
    <property type="protein sequence ID" value="QJR13677.1"/>
    <property type="molecule type" value="Genomic_DNA"/>
</dbReference>
<dbReference type="InterPro" id="IPR002725">
    <property type="entry name" value="YgjP-like_metallopeptidase"/>
</dbReference>
<sequence>MRRLELVSRDVHRIALAGNDLDFVLLRKRGRRGVGLRVDASGLTVSAPLAVPLTKIEALIRNSERWVTRKIAEWGTKRVPEASWSEGAELPYLGGSLVLRLSTAGRAKVELGAGELHVAVPSREPDVVKRAVVAWYKKAALAHLAQRAFALARLGGITPPRVRLSSAMARWGSCDSHGEVRLTWRLVKAPPELVDYVVCHELAHLRHMDHSRAFWNEVERLCPGHRRLRAALDASDHLYRSF</sequence>
<proteinExistence type="predicted"/>
<gene>
    <name evidence="2" type="ORF">DSM104440_00463</name>
</gene>
<dbReference type="Gene3D" id="3.30.2010.10">
    <property type="entry name" value="Metalloproteases ('zincins'), catalytic domain"/>
    <property type="match status" value="1"/>
</dbReference>
<organism evidence="2 3">
    <name type="scientific">Usitatibacter palustris</name>
    <dbReference type="NCBI Taxonomy" id="2732487"/>
    <lineage>
        <taxon>Bacteria</taxon>
        <taxon>Pseudomonadati</taxon>
        <taxon>Pseudomonadota</taxon>
        <taxon>Betaproteobacteria</taxon>
        <taxon>Nitrosomonadales</taxon>
        <taxon>Usitatibacteraceae</taxon>
        <taxon>Usitatibacter</taxon>
    </lineage>
</organism>
<name>A0A6M4H6U1_9PROT</name>
<feature type="domain" description="YgjP-like metallopeptidase" evidence="1">
    <location>
        <begin position="34"/>
        <end position="233"/>
    </location>
</feature>
<dbReference type="CDD" id="cd07344">
    <property type="entry name" value="M48_yhfN_like"/>
    <property type="match status" value="1"/>
</dbReference>
<dbReference type="RefSeq" id="WP_171160427.1">
    <property type="nucleotide sequence ID" value="NZ_CP053073.1"/>
</dbReference>
<reference evidence="2 3" key="1">
    <citation type="submission" date="2020-04" db="EMBL/GenBank/DDBJ databases">
        <title>Usitatibacter rugosus gen. nov., sp. nov. and Usitatibacter palustris sp. nov., novel members of Usitatibacteraceae fam. nov. within the order Nitrosomonadales isolated from soil.</title>
        <authorList>
            <person name="Huber K.J."/>
            <person name="Neumann-Schaal M."/>
            <person name="Geppert A."/>
            <person name="Luckner M."/>
            <person name="Wanner G."/>
            <person name="Overmann J."/>
        </authorList>
    </citation>
    <scope>NUCLEOTIDE SEQUENCE [LARGE SCALE GENOMIC DNA]</scope>
    <source>
        <strain evidence="2 3">Swamp67</strain>
    </source>
</reference>
<dbReference type="KEGG" id="upl:DSM104440_00463"/>
<evidence type="ECO:0000313" key="2">
    <source>
        <dbReference type="EMBL" id="QJR13677.1"/>
    </source>
</evidence>
<dbReference type="PANTHER" id="PTHR30399:SF1">
    <property type="entry name" value="UTP PYROPHOSPHATASE"/>
    <property type="match status" value="1"/>
</dbReference>
<evidence type="ECO:0000313" key="3">
    <source>
        <dbReference type="Proteomes" id="UP000503096"/>
    </source>
</evidence>
<dbReference type="AlphaFoldDB" id="A0A6M4H6U1"/>